<organism evidence="2 3">
    <name type="scientific">Helicobacter saguini</name>
    <dbReference type="NCBI Taxonomy" id="1548018"/>
    <lineage>
        <taxon>Bacteria</taxon>
        <taxon>Pseudomonadati</taxon>
        <taxon>Campylobacterota</taxon>
        <taxon>Epsilonproteobacteria</taxon>
        <taxon>Campylobacterales</taxon>
        <taxon>Helicobacteraceae</taxon>
        <taxon>Helicobacter</taxon>
    </lineage>
</organism>
<protein>
    <submittedName>
        <fullName evidence="2">Uncharacterized protein</fullName>
    </submittedName>
</protein>
<name>A0A347W1R5_9HELI</name>
<accession>A0A347W1R5</accession>
<keyword evidence="1" id="KW-1133">Transmembrane helix</keyword>
<dbReference type="Proteomes" id="UP000029714">
    <property type="component" value="Unassembled WGS sequence"/>
</dbReference>
<feature type="transmembrane region" description="Helical" evidence="1">
    <location>
        <begin position="32"/>
        <end position="55"/>
    </location>
</feature>
<reference evidence="2 3" key="2">
    <citation type="journal article" date="2016" name="Infect. Immun.">
        <title>Helicobacter saguini, a Novel Helicobacter Isolated from Cotton-Top Tamarins with Ulcerative Colitis, Has Proinflammatory Properties and Induces Typhlocolitis and Dysplasia in Gnotobiotic IL-10-/- Mice.</title>
        <authorList>
            <person name="Shen Z."/>
            <person name="Mannion A."/>
            <person name="Whary M.T."/>
            <person name="Muthupalani S."/>
            <person name="Sheh A."/>
            <person name="Feng Y."/>
            <person name="Gong G."/>
            <person name="Vandamme P."/>
            <person name="Holcombe H.R."/>
            <person name="Paster B.J."/>
            <person name="Fox J.G."/>
        </authorList>
    </citation>
    <scope>NUCLEOTIDE SEQUENCE [LARGE SCALE GENOMIC DNA]</scope>
    <source>
        <strain evidence="2 3">MIT 97-6194</strain>
    </source>
</reference>
<keyword evidence="1" id="KW-0472">Membrane</keyword>
<evidence type="ECO:0000313" key="2">
    <source>
        <dbReference type="EMBL" id="TLD91885.1"/>
    </source>
</evidence>
<evidence type="ECO:0000313" key="3">
    <source>
        <dbReference type="Proteomes" id="UP000029714"/>
    </source>
</evidence>
<keyword evidence="3" id="KW-1185">Reference proteome</keyword>
<reference evidence="2 3" key="1">
    <citation type="journal article" date="2014" name="Genome Announc.">
        <title>Draft genome sequences of eight enterohepatic helicobacter species isolated from both laboratory and wild rodents.</title>
        <authorList>
            <person name="Sheh A."/>
            <person name="Shen Z."/>
            <person name="Fox J.G."/>
        </authorList>
    </citation>
    <scope>NUCLEOTIDE SEQUENCE [LARGE SCALE GENOMIC DNA]</scope>
    <source>
        <strain evidence="2 3">MIT 97-6194</strain>
    </source>
</reference>
<proteinExistence type="predicted"/>
<gene>
    <name evidence="2" type="ORF">LS64_011230</name>
</gene>
<sequence length="102" mass="12439">MKILKILYICWVVFWIFVWILLFLIGHNPDGLKSFLIVIAWIILPLLIFVFYHWLRTKKRKFFYISILLLLYYPISFIAYSIYYFGVQGFFIKILSIIYSII</sequence>
<feature type="transmembrane region" description="Helical" evidence="1">
    <location>
        <begin position="62"/>
        <end position="85"/>
    </location>
</feature>
<feature type="transmembrane region" description="Helical" evidence="1">
    <location>
        <begin position="7"/>
        <end position="26"/>
    </location>
</feature>
<evidence type="ECO:0000256" key="1">
    <source>
        <dbReference type="SAM" id="Phobius"/>
    </source>
</evidence>
<dbReference type="AlphaFoldDB" id="A0A347W1R5"/>
<dbReference type="EMBL" id="JRMP02000026">
    <property type="protein sequence ID" value="TLD91885.1"/>
    <property type="molecule type" value="Genomic_DNA"/>
</dbReference>
<comment type="caution">
    <text evidence="2">The sequence shown here is derived from an EMBL/GenBank/DDBJ whole genome shotgun (WGS) entry which is preliminary data.</text>
</comment>
<keyword evidence="1" id="KW-0812">Transmembrane</keyword>